<dbReference type="RefSeq" id="WP_213890568.1">
    <property type="nucleotide sequence ID" value="NZ_JAGFNU010000012.1"/>
</dbReference>
<keyword evidence="4 16" id="KW-0812">Transmembrane</keyword>
<evidence type="ECO:0000256" key="11">
    <source>
        <dbReference type="ARBA" id="ARBA00022967"/>
    </source>
</evidence>
<name>A0ABV5JCB0_9RHOB</name>
<dbReference type="InterPro" id="IPR036412">
    <property type="entry name" value="HAD-like_sf"/>
</dbReference>
<evidence type="ECO:0000256" key="5">
    <source>
        <dbReference type="ARBA" id="ARBA00022723"/>
    </source>
</evidence>
<evidence type="ECO:0000256" key="10">
    <source>
        <dbReference type="ARBA" id="ARBA00022842"/>
    </source>
</evidence>
<evidence type="ECO:0000256" key="8">
    <source>
        <dbReference type="ARBA" id="ARBA00022796"/>
    </source>
</evidence>
<keyword evidence="3" id="KW-0813">Transport</keyword>
<dbReference type="SUPFAM" id="SSF55008">
    <property type="entry name" value="HMA, heavy metal-associated domain"/>
    <property type="match status" value="2"/>
</dbReference>
<dbReference type="Proteomes" id="UP001589683">
    <property type="component" value="Unassembled WGS sequence"/>
</dbReference>
<evidence type="ECO:0000259" key="17">
    <source>
        <dbReference type="PROSITE" id="PS50846"/>
    </source>
</evidence>
<dbReference type="Pfam" id="PF00122">
    <property type="entry name" value="E1-E2_ATPase"/>
    <property type="match status" value="1"/>
</dbReference>
<feature type="domain" description="HMA" evidence="17">
    <location>
        <begin position="19"/>
        <end position="84"/>
    </location>
</feature>
<dbReference type="Pfam" id="PF00403">
    <property type="entry name" value="HMA"/>
    <property type="match status" value="2"/>
</dbReference>
<keyword evidence="13" id="KW-0186">Copper</keyword>
<dbReference type="InterPro" id="IPR023214">
    <property type="entry name" value="HAD_sf"/>
</dbReference>
<dbReference type="SUPFAM" id="SSF56784">
    <property type="entry name" value="HAD-like"/>
    <property type="match status" value="1"/>
</dbReference>
<dbReference type="InterPro" id="IPR008250">
    <property type="entry name" value="ATPase_P-typ_transduc_dom_A_sf"/>
</dbReference>
<feature type="transmembrane region" description="Helical" evidence="16">
    <location>
        <begin position="774"/>
        <end position="793"/>
    </location>
</feature>
<dbReference type="NCBIfam" id="TIGR01494">
    <property type="entry name" value="ATPase_P-type"/>
    <property type="match status" value="1"/>
</dbReference>
<dbReference type="InterPro" id="IPR036163">
    <property type="entry name" value="HMA_dom_sf"/>
</dbReference>
<keyword evidence="5 16" id="KW-0479">Metal-binding</keyword>
<protein>
    <submittedName>
        <fullName evidence="18">Heavy metal translocating P-type ATPase</fullName>
    </submittedName>
</protein>
<dbReference type="SUPFAM" id="SSF81665">
    <property type="entry name" value="Calcium ATPase, transmembrane domain M"/>
    <property type="match status" value="1"/>
</dbReference>
<dbReference type="Gene3D" id="3.40.1110.10">
    <property type="entry name" value="Calcium-transporting ATPase, cytoplasmic domain N"/>
    <property type="match status" value="1"/>
</dbReference>
<proteinExistence type="inferred from homology"/>
<dbReference type="CDD" id="cd00371">
    <property type="entry name" value="HMA"/>
    <property type="match status" value="2"/>
</dbReference>
<dbReference type="InterPro" id="IPR006122">
    <property type="entry name" value="HMA_Cu_ion-bd"/>
</dbReference>
<dbReference type="InterPro" id="IPR023299">
    <property type="entry name" value="ATPase_P-typ_cyto_dom_N"/>
</dbReference>
<dbReference type="EMBL" id="JBHMEA010000009">
    <property type="protein sequence ID" value="MFB9230979.1"/>
    <property type="molecule type" value="Genomic_DNA"/>
</dbReference>
<feature type="transmembrane region" description="Helical" evidence="16">
    <location>
        <begin position="430"/>
        <end position="452"/>
    </location>
</feature>
<dbReference type="PANTHER" id="PTHR43520">
    <property type="entry name" value="ATP7, ISOFORM B"/>
    <property type="match status" value="1"/>
</dbReference>
<dbReference type="PROSITE" id="PS50846">
    <property type="entry name" value="HMA_2"/>
    <property type="match status" value="2"/>
</dbReference>
<evidence type="ECO:0000256" key="6">
    <source>
        <dbReference type="ARBA" id="ARBA00022737"/>
    </source>
</evidence>
<evidence type="ECO:0000313" key="19">
    <source>
        <dbReference type="Proteomes" id="UP001589683"/>
    </source>
</evidence>
<evidence type="ECO:0000256" key="12">
    <source>
        <dbReference type="ARBA" id="ARBA00022989"/>
    </source>
</evidence>
<dbReference type="InterPro" id="IPR027256">
    <property type="entry name" value="P-typ_ATPase_IB"/>
</dbReference>
<comment type="similarity">
    <text evidence="2 16">Belongs to the cation transport ATPase (P-type) (TC 3.A.3) family. Type IB subfamily.</text>
</comment>
<keyword evidence="9 16" id="KW-0067">ATP-binding</keyword>
<dbReference type="PROSITE" id="PS00154">
    <property type="entry name" value="ATPASE_E1_E2"/>
    <property type="match status" value="1"/>
</dbReference>
<keyword evidence="14" id="KW-0406">Ion transport</keyword>
<evidence type="ECO:0000256" key="14">
    <source>
        <dbReference type="ARBA" id="ARBA00023065"/>
    </source>
</evidence>
<dbReference type="Gene3D" id="3.30.70.100">
    <property type="match status" value="2"/>
</dbReference>
<dbReference type="Gene3D" id="3.40.50.1000">
    <property type="entry name" value="HAD superfamily/HAD-like"/>
    <property type="match status" value="1"/>
</dbReference>
<evidence type="ECO:0000256" key="4">
    <source>
        <dbReference type="ARBA" id="ARBA00022692"/>
    </source>
</evidence>
<keyword evidence="11" id="KW-1278">Translocase</keyword>
<dbReference type="InterPro" id="IPR017969">
    <property type="entry name" value="Heavy-metal-associated_CS"/>
</dbReference>
<evidence type="ECO:0000313" key="18">
    <source>
        <dbReference type="EMBL" id="MFB9230979.1"/>
    </source>
</evidence>
<dbReference type="Pfam" id="PF00702">
    <property type="entry name" value="Hydrolase"/>
    <property type="match status" value="1"/>
</dbReference>
<dbReference type="PANTHER" id="PTHR43520:SF8">
    <property type="entry name" value="P-TYPE CU(+) TRANSPORTER"/>
    <property type="match status" value="1"/>
</dbReference>
<dbReference type="InterPro" id="IPR044492">
    <property type="entry name" value="P_typ_ATPase_HD_dom"/>
</dbReference>
<keyword evidence="16" id="KW-1003">Cell membrane</keyword>
<keyword evidence="10" id="KW-0460">Magnesium</keyword>
<dbReference type="NCBIfam" id="TIGR01525">
    <property type="entry name" value="ATPase-IB_hvy"/>
    <property type="match status" value="1"/>
</dbReference>
<feature type="transmembrane region" description="Helical" evidence="16">
    <location>
        <begin position="175"/>
        <end position="196"/>
    </location>
</feature>
<dbReference type="SFLD" id="SFLDF00027">
    <property type="entry name" value="p-type_atpase"/>
    <property type="match status" value="1"/>
</dbReference>
<evidence type="ECO:0000256" key="9">
    <source>
        <dbReference type="ARBA" id="ARBA00022840"/>
    </source>
</evidence>
<comment type="caution">
    <text evidence="18">The sequence shown here is derived from an EMBL/GenBank/DDBJ whole genome shotgun (WGS) entry which is preliminary data.</text>
</comment>
<reference evidence="18 19" key="1">
    <citation type="submission" date="2024-09" db="EMBL/GenBank/DDBJ databases">
        <authorList>
            <person name="Sun Q."/>
            <person name="Mori K."/>
        </authorList>
    </citation>
    <scope>NUCLEOTIDE SEQUENCE [LARGE SCALE GENOMIC DNA]</scope>
    <source>
        <strain evidence="18 19">CECT 8726</strain>
    </source>
</reference>
<feature type="transmembrane region" description="Helical" evidence="16">
    <location>
        <begin position="249"/>
        <end position="271"/>
    </location>
</feature>
<accession>A0ABV5JCB0</accession>
<evidence type="ECO:0000256" key="15">
    <source>
        <dbReference type="ARBA" id="ARBA00023136"/>
    </source>
</evidence>
<gene>
    <name evidence="18" type="ORF">ACFFUT_04160</name>
</gene>
<feature type="transmembrane region" description="Helical" evidence="16">
    <location>
        <begin position="211"/>
        <end position="228"/>
    </location>
</feature>
<dbReference type="PRINTS" id="PR00943">
    <property type="entry name" value="CUATPASE"/>
</dbReference>
<evidence type="ECO:0000256" key="13">
    <source>
        <dbReference type="ARBA" id="ARBA00023008"/>
    </source>
</evidence>
<feature type="transmembrane region" description="Helical" evidence="16">
    <location>
        <begin position="799"/>
        <end position="821"/>
    </location>
</feature>
<keyword evidence="15 16" id="KW-0472">Membrane</keyword>
<keyword evidence="8" id="KW-0187">Copper transport</keyword>
<keyword evidence="7 16" id="KW-0547">Nucleotide-binding</keyword>
<dbReference type="PRINTS" id="PR00119">
    <property type="entry name" value="CATATPASE"/>
</dbReference>
<dbReference type="InterPro" id="IPR018303">
    <property type="entry name" value="ATPase_P-typ_P_site"/>
</dbReference>
<keyword evidence="12 16" id="KW-1133">Transmembrane helix</keyword>
<dbReference type="NCBIfam" id="TIGR01511">
    <property type="entry name" value="ATPase-IB1_Cu"/>
    <property type="match status" value="1"/>
</dbReference>
<keyword evidence="6" id="KW-0677">Repeat</keyword>
<dbReference type="PROSITE" id="PS01047">
    <property type="entry name" value="HMA_1"/>
    <property type="match status" value="2"/>
</dbReference>
<evidence type="ECO:0000256" key="16">
    <source>
        <dbReference type="RuleBase" id="RU362081"/>
    </source>
</evidence>
<keyword evidence="19" id="KW-1185">Reference proteome</keyword>
<dbReference type="SFLD" id="SFLDS00003">
    <property type="entry name" value="Haloacid_Dehalogenase"/>
    <property type="match status" value="1"/>
</dbReference>
<evidence type="ECO:0000256" key="7">
    <source>
        <dbReference type="ARBA" id="ARBA00022741"/>
    </source>
</evidence>
<feature type="transmembrane region" description="Helical" evidence="16">
    <location>
        <begin position="458"/>
        <end position="481"/>
    </location>
</feature>
<dbReference type="SFLD" id="SFLDG00002">
    <property type="entry name" value="C1.7:_P-type_atpase_like"/>
    <property type="match status" value="1"/>
</dbReference>
<evidence type="ECO:0000256" key="3">
    <source>
        <dbReference type="ARBA" id="ARBA00022448"/>
    </source>
</evidence>
<organism evidence="18 19">
    <name type="scientific">Pseudohalocynthiibacter aestuariivivens</name>
    <dbReference type="NCBI Taxonomy" id="1591409"/>
    <lineage>
        <taxon>Bacteria</taxon>
        <taxon>Pseudomonadati</taxon>
        <taxon>Pseudomonadota</taxon>
        <taxon>Alphaproteobacteria</taxon>
        <taxon>Rhodobacterales</taxon>
        <taxon>Paracoccaceae</taxon>
        <taxon>Pseudohalocynthiibacter</taxon>
    </lineage>
</organism>
<dbReference type="InterPro" id="IPR006121">
    <property type="entry name" value="HMA_dom"/>
</dbReference>
<feature type="transmembrane region" description="Helical" evidence="16">
    <location>
        <begin position="277"/>
        <end position="296"/>
    </location>
</feature>
<feature type="domain" description="HMA" evidence="17">
    <location>
        <begin position="86"/>
        <end position="152"/>
    </location>
</feature>
<dbReference type="SUPFAM" id="SSF81653">
    <property type="entry name" value="Calcium ATPase, transduction domain A"/>
    <property type="match status" value="1"/>
</dbReference>
<sequence length="848" mass="88980">MPISRLPINVLESIVSGIKKTDFQLEGMSCASCVGRVEKALRSIPGVSEANVNLARESASVSYSAPASLSQVSQALSAAGYPLVADSITFEINGMTCFSCVGRVEKALLAKTGVVDASVNLASETALIRYIPGEITISELSELLVETGYPGTPAEENLQPTVDRKLAEIEQLQRVTLIAAALALPVFVIEMGGHLIPQIHAWISQTLGHQTSWIIQFLLTSAVLLGPGRSFYTKGFPALFKGTPDMNSLVALGTSAAYGFSIVSTFFPSLLPSGSQNVYYEAAAVIVVLILLGRLLEARAKGRTGAAIRRLLQLQPKTARVMVDGKLEERSVDALVVGDIVETRPGERIAIDGEITEGSSFVDESMISGEPVPVQKQTGDAVIGGTVNTTGAFLFKATKIGKDTMLAQIVQMVSDAQGAKLPIQSLVDRITAWFVPAVLAAAAVTILVWLLIGPSPALQFALVTGVAVLIIACPCAMGLATPTSIMVGTGRAAELGVLFKKGDALQILQDVDVVAFDKTGTLTEGQPRLTNIMVAEGFEESDFLRLVGAAETKSEHPIATAIVNAARRENDELPKPENFLSVTGYGVGARVEGKELLVGADRLLRQQGIDLAGFEDIAKAWAERGKTPLFAAIDGQIAGALAIADPIKPSTPSVIGALHKLGLKVAMITGDNQATANAIADELGIDYFSAEILPDGKVAALKSFAEQGLKVAFVGDGINDAPALAAADVGIAVGTGTDIAIEAAHVVLMSGDLAGVANAFDVSQRTMRNIRQNLFWAFGYNVLLIPVAAGVLYPVNGMLLSPVLAAGAMAFSSVFVLSNALRLRWMNPMSLKVSPTPYGGTKIPSPAE</sequence>
<dbReference type="CDD" id="cd02094">
    <property type="entry name" value="P-type_ATPase_Cu-like"/>
    <property type="match status" value="1"/>
</dbReference>
<dbReference type="NCBIfam" id="TIGR00003">
    <property type="entry name" value="copper ion binding protein"/>
    <property type="match status" value="1"/>
</dbReference>
<evidence type="ECO:0000256" key="1">
    <source>
        <dbReference type="ARBA" id="ARBA00004127"/>
    </source>
</evidence>
<dbReference type="InterPro" id="IPR059000">
    <property type="entry name" value="ATPase_P-type_domA"/>
</dbReference>
<evidence type="ECO:0000256" key="2">
    <source>
        <dbReference type="ARBA" id="ARBA00006024"/>
    </source>
</evidence>
<dbReference type="Gene3D" id="2.70.150.10">
    <property type="entry name" value="Calcium-transporting ATPase, cytoplasmic transduction domain A"/>
    <property type="match status" value="1"/>
</dbReference>
<comment type="subcellular location">
    <subcellularLocation>
        <location evidence="16">Cell membrane</location>
    </subcellularLocation>
    <subcellularLocation>
        <location evidence="1">Endomembrane system</location>
        <topology evidence="1">Multi-pass membrane protein</topology>
    </subcellularLocation>
</comment>
<dbReference type="InterPro" id="IPR001757">
    <property type="entry name" value="P_typ_ATPase"/>
</dbReference>
<dbReference type="InterPro" id="IPR023298">
    <property type="entry name" value="ATPase_P-typ_TM_dom_sf"/>
</dbReference>